<protein>
    <recommendedName>
        <fullName evidence="4">Dihydroorotate dehydrogenase</fullName>
    </recommendedName>
</protein>
<name>A0A844AZ67_9RHOB</name>
<reference evidence="2 3" key="1">
    <citation type="submission" date="2019-10" db="EMBL/GenBank/DDBJ databases">
        <title>Epibacterium sp. nov., isolated from seawater.</title>
        <authorList>
            <person name="Zhang X."/>
            <person name="Li N."/>
        </authorList>
    </citation>
    <scope>NUCLEOTIDE SEQUENCE [LARGE SCALE GENOMIC DNA]</scope>
    <source>
        <strain evidence="2 3">SM1969</strain>
    </source>
</reference>
<keyword evidence="1" id="KW-0812">Transmembrane</keyword>
<keyword evidence="1" id="KW-0472">Membrane</keyword>
<accession>A0A844AZ67</accession>
<gene>
    <name evidence="2" type="ORF">GG681_11315</name>
</gene>
<evidence type="ECO:0000313" key="2">
    <source>
        <dbReference type="EMBL" id="MQY43231.1"/>
    </source>
</evidence>
<proteinExistence type="predicted"/>
<dbReference type="AlphaFoldDB" id="A0A844AZ67"/>
<evidence type="ECO:0008006" key="4">
    <source>
        <dbReference type="Google" id="ProtNLM"/>
    </source>
</evidence>
<feature type="transmembrane region" description="Helical" evidence="1">
    <location>
        <begin position="58"/>
        <end position="84"/>
    </location>
</feature>
<dbReference type="Proteomes" id="UP000436694">
    <property type="component" value="Unassembled WGS sequence"/>
</dbReference>
<evidence type="ECO:0000313" key="3">
    <source>
        <dbReference type="Proteomes" id="UP000436694"/>
    </source>
</evidence>
<evidence type="ECO:0000256" key="1">
    <source>
        <dbReference type="SAM" id="Phobius"/>
    </source>
</evidence>
<keyword evidence="3" id="KW-1185">Reference proteome</keyword>
<sequence>MPMADKELTELDNLFAAARDEADPLPPALQMAILQDAERVQSGFAPDSPLPRAHGFTWALSLLGGGFGLGGVVCAGLVGLWIGFAPPSFLPDPVDYAVATLSTSSDAFDGFDLSELLDEDLQ</sequence>
<organism evidence="2 3">
    <name type="scientific">Tritonibacter aquimaris</name>
    <dbReference type="NCBI Taxonomy" id="2663379"/>
    <lineage>
        <taxon>Bacteria</taxon>
        <taxon>Pseudomonadati</taxon>
        <taxon>Pseudomonadota</taxon>
        <taxon>Alphaproteobacteria</taxon>
        <taxon>Rhodobacterales</taxon>
        <taxon>Paracoccaceae</taxon>
        <taxon>Tritonibacter</taxon>
    </lineage>
</organism>
<comment type="caution">
    <text evidence="2">The sequence shown here is derived from an EMBL/GenBank/DDBJ whole genome shotgun (WGS) entry which is preliminary data.</text>
</comment>
<keyword evidence="1" id="KW-1133">Transmembrane helix</keyword>
<dbReference type="EMBL" id="WIXK01000005">
    <property type="protein sequence ID" value="MQY43231.1"/>
    <property type="molecule type" value="Genomic_DNA"/>
</dbReference>